<reference evidence="6 7" key="1">
    <citation type="journal article" date="2015" name="Biotechnol. Bioeng.">
        <title>Genome sequence and phenotypic characterization of Caulobacter segnis.</title>
        <authorList>
            <person name="Patel S."/>
            <person name="Fletcher B."/>
            <person name="Scott D.C."/>
            <person name="Ely B."/>
        </authorList>
    </citation>
    <scope>NUCLEOTIDE SEQUENCE [LARGE SCALE GENOMIC DNA]</scope>
    <source>
        <strain evidence="6 7">TK0059</strain>
    </source>
</reference>
<keyword evidence="7" id="KW-1185">Reference proteome</keyword>
<dbReference type="SUPFAM" id="SSF46689">
    <property type="entry name" value="Homeodomain-like"/>
    <property type="match status" value="2"/>
</dbReference>
<keyword evidence="1" id="KW-0805">Transcription regulation</keyword>
<dbReference type="PANTHER" id="PTHR46796">
    <property type="entry name" value="HTH-TYPE TRANSCRIPTIONAL ACTIVATOR RHAS-RELATED"/>
    <property type="match status" value="1"/>
</dbReference>
<dbReference type="PROSITE" id="PS00041">
    <property type="entry name" value="HTH_ARAC_FAMILY_1"/>
    <property type="match status" value="1"/>
</dbReference>
<dbReference type="InterPro" id="IPR018060">
    <property type="entry name" value="HTH_AraC"/>
</dbReference>
<keyword evidence="3" id="KW-0804">Transcription</keyword>
<evidence type="ECO:0000313" key="6">
    <source>
        <dbReference type="EMBL" id="AVQ00805.1"/>
    </source>
</evidence>
<evidence type="ECO:0000256" key="4">
    <source>
        <dbReference type="SAM" id="MobiDB-lite"/>
    </source>
</evidence>
<evidence type="ECO:0000256" key="1">
    <source>
        <dbReference type="ARBA" id="ARBA00023015"/>
    </source>
</evidence>
<name>A0ABN5IPA2_9CAUL</name>
<dbReference type="EMBL" id="CP027850">
    <property type="protein sequence ID" value="AVQ00805.1"/>
    <property type="molecule type" value="Genomic_DNA"/>
</dbReference>
<evidence type="ECO:0000313" key="7">
    <source>
        <dbReference type="Proteomes" id="UP000240527"/>
    </source>
</evidence>
<proteinExistence type="predicted"/>
<feature type="region of interest" description="Disordered" evidence="4">
    <location>
        <begin position="36"/>
        <end position="59"/>
    </location>
</feature>
<dbReference type="RefSeq" id="WP_106907032.1">
    <property type="nucleotide sequence ID" value="NZ_CP027850.1"/>
</dbReference>
<dbReference type="SMART" id="SM00342">
    <property type="entry name" value="HTH_ARAC"/>
    <property type="match status" value="1"/>
</dbReference>
<feature type="domain" description="HTH araC/xylS-type" evidence="5">
    <location>
        <begin position="68"/>
        <end position="166"/>
    </location>
</feature>
<dbReference type="InterPro" id="IPR009057">
    <property type="entry name" value="Homeodomain-like_sf"/>
</dbReference>
<sequence length="190" mass="21015">MHQSDTRSPTAPNRFLPIPCDVSFAAPRAAQPIVGPSAIVHPGRQPSERSPGHLHDRRPEGLLPWQVSRVRAYIDAGLQGRVSLSVAAGHARLSSGYFSRCFRRFFGVTFSRYVARRRVERAQGLMLEDGRKLCQIALACGFADQAHFTRTFGSLTGCSPARWRRRTLSDRPAARISMDVCAGEAASWKP</sequence>
<organism evidence="6 7">
    <name type="scientific">Caulobacter segnis</name>
    <dbReference type="NCBI Taxonomy" id="88688"/>
    <lineage>
        <taxon>Bacteria</taxon>
        <taxon>Pseudomonadati</taxon>
        <taxon>Pseudomonadota</taxon>
        <taxon>Alphaproteobacteria</taxon>
        <taxon>Caulobacterales</taxon>
        <taxon>Caulobacteraceae</taxon>
        <taxon>Caulobacter</taxon>
    </lineage>
</organism>
<evidence type="ECO:0000259" key="5">
    <source>
        <dbReference type="PROSITE" id="PS01124"/>
    </source>
</evidence>
<protein>
    <submittedName>
        <fullName evidence="6">AraC family transcriptional regulator</fullName>
    </submittedName>
</protein>
<feature type="compositionally biased region" description="Basic and acidic residues" evidence="4">
    <location>
        <begin position="46"/>
        <end position="59"/>
    </location>
</feature>
<dbReference type="PROSITE" id="PS01124">
    <property type="entry name" value="HTH_ARAC_FAMILY_2"/>
    <property type="match status" value="1"/>
</dbReference>
<dbReference type="Pfam" id="PF12833">
    <property type="entry name" value="HTH_18"/>
    <property type="match status" value="1"/>
</dbReference>
<dbReference type="InterPro" id="IPR050204">
    <property type="entry name" value="AraC_XylS_family_regulators"/>
</dbReference>
<evidence type="ECO:0000256" key="2">
    <source>
        <dbReference type="ARBA" id="ARBA00023125"/>
    </source>
</evidence>
<evidence type="ECO:0000256" key="3">
    <source>
        <dbReference type="ARBA" id="ARBA00023163"/>
    </source>
</evidence>
<keyword evidence="2" id="KW-0238">DNA-binding</keyword>
<gene>
    <name evidence="6" type="ORF">B7G68_02365</name>
</gene>
<accession>A0ABN5IPA2</accession>
<dbReference type="Gene3D" id="1.10.10.60">
    <property type="entry name" value="Homeodomain-like"/>
    <property type="match status" value="2"/>
</dbReference>
<dbReference type="InterPro" id="IPR018062">
    <property type="entry name" value="HTH_AraC-typ_CS"/>
</dbReference>
<dbReference type="Proteomes" id="UP000240527">
    <property type="component" value="Chromosome"/>
</dbReference>
<dbReference type="PANTHER" id="PTHR46796:SF14">
    <property type="entry name" value="TRANSCRIPTIONAL REGULATORY PROTEIN"/>
    <property type="match status" value="1"/>
</dbReference>